<dbReference type="eggNOG" id="COG2215">
    <property type="taxonomic scope" value="Bacteria"/>
</dbReference>
<evidence type="ECO:0000256" key="1">
    <source>
        <dbReference type="ARBA" id="ARBA00002510"/>
    </source>
</evidence>
<evidence type="ECO:0000256" key="8">
    <source>
        <dbReference type="ARBA" id="ARBA00022989"/>
    </source>
</evidence>
<dbReference type="EMBL" id="BX571657">
    <property type="protein sequence ID" value="CAE09424.1"/>
    <property type="molecule type" value="Genomic_DNA"/>
</dbReference>
<evidence type="ECO:0000256" key="10">
    <source>
        <dbReference type="ARBA" id="ARBA00023112"/>
    </source>
</evidence>
<dbReference type="eggNOG" id="COG3683">
    <property type="taxonomic scope" value="Bacteria"/>
</dbReference>
<organism evidence="15">
    <name type="scientific">Wolinella succinogenes (strain ATCC 29543 / DSM 1740 / CCUG 13145 / JCM 31913 / LMG 7466 / NCTC 11488 / FDC 602W)</name>
    <name type="common">Vibrio succinogenes</name>
    <dbReference type="NCBI Taxonomy" id="273121"/>
    <lineage>
        <taxon>Bacteria</taxon>
        <taxon>Pseudomonadati</taxon>
        <taxon>Campylobacterota</taxon>
        <taxon>Epsilonproteobacteria</taxon>
        <taxon>Campylobacterales</taxon>
        <taxon>Helicobacteraceae</taxon>
        <taxon>Wolinella</taxon>
    </lineage>
</organism>
<feature type="transmembrane region" description="Helical" evidence="13">
    <location>
        <begin position="322"/>
        <end position="343"/>
    </location>
</feature>
<dbReference type="InterPro" id="IPR051224">
    <property type="entry name" value="NiCoT_RcnA"/>
</dbReference>
<proteinExistence type="inferred from homology"/>
<comment type="similarity">
    <text evidence="13">Belongs to the NiCoT transporter (TC 2.A.52) family.</text>
</comment>
<dbReference type="AlphaFoldDB" id="Q7MSN4"/>
<dbReference type="Pfam" id="PF06226">
    <property type="entry name" value="DUF1007"/>
    <property type="match status" value="1"/>
</dbReference>
<keyword evidence="6" id="KW-0533">Nickel</keyword>
<dbReference type="InterPro" id="IPR011541">
    <property type="entry name" value="Ni/Co_transpt_high_affinity"/>
</dbReference>
<reference evidence="14 15" key="1">
    <citation type="journal article" date="2003" name="Proc. Natl. Acad. Sci. U.S.A.">
        <title>Complete genome sequence and analysis of Wolinella succinogenes.</title>
        <authorList>
            <person name="Baar C."/>
            <person name="Eppinger M."/>
            <person name="Raddatz G."/>
            <person name="Simon JM."/>
            <person name="Lanz C."/>
            <person name="Klimmek O."/>
            <person name="Nandakumar R."/>
            <person name="Gross R."/>
            <person name="Rosinus A."/>
            <person name="Keller H."/>
            <person name="Jagtap P."/>
            <person name="Linke B."/>
            <person name="Meyer F."/>
            <person name="Lederer H."/>
            <person name="Schuster S.C."/>
        </authorList>
    </citation>
    <scope>NUCLEOTIDE SEQUENCE [LARGE SCALE GENOMIC DNA]</scope>
    <source>
        <strain evidence="15">ATCC 29543 / DSM 1740 / CCUG 13145 / JCM 31913 / LMG 7466 / NCTC 11488 / FDC 602W</strain>
    </source>
</reference>
<comment type="function">
    <text evidence="1">Efflux system for nickel and cobalt.</text>
</comment>
<feature type="transmembrane region" description="Helical" evidence="13">
    <location>
        <begin position="388"/>
        <end position="411"/>
    </location>
</feature>
<evidence type="ECO:0000256" key="7">
    <source>
        <dbReference type="ARBA" id="ARBA00022692"/>
    </source>
</evidence>
<keyword evidence="11 13" id="KW-0472">Membrane</keyword>
<evidence type="ECO:0000256" key="6">
    <source>
        <dbReference type="ARBA" id="ARBA00022596"/>
    </source>
</evidence>
<keyword evidence="9" id="KW-0406">Ion transport</keyword>
<protein>
    <recommendedName>
        <fullName evidence="13">Nickel/cobalt efflux system</fullName>
    </recommendedName>
</protein>
<dbReference type="RefSeq" id="WP_011138225.1">
    <property type="nucleotide sequence ID" value="NC_005090.1"/>
</dbReference>
<dbReference type="Proteomes" id="UP000000422">
    <property type="component" value="Chromosome"/>
</dbReference>
<dbReference type="GO" id="GO:0005886">
    <property type="term" value="C:plasma membrane"/>
    <property type="evidence" value="ECO:0007669"/>
    <property type="project" value="UniProtKB-SubCell"/>
</dbReference>
<feature type="transmembrane region" description="Helical" evidence="13">
    <location>
        <begin position="285"/>
        <end position="310"/>
    </location>
</feature>
<dbReference type="PANTHER" id="PTHR40659:SF1">
    <property type="entry name" value="NICKEL_COBALT EFFLUX SYSTEM RCNA"/>
    <property type="match status" value="1"/>
</dbReference>
<dbReference type="GO" id="GO:0015099">
    <property type="term" value="F:nickel cation transmembrane transporter activity"/>
    <property type="evidence" value="ECO:0007669"/>
    <property type="project" value="UniProtKB-UniRule"/>
</dbReference>
<keyword evidence="4 13" id="KW-0813">Transport</keyword>
<name>Q7MSN4_WOLSU</name>
<feature type="transmembrane region" description="Helical" evidence="13">
    <location>
        <begin position="417"/>
        <end position="441"/>
    </location>
</feature>
<dbReference type="GO" id="GO:0010045">
    <property type="term" value="P:response to nickel cation"/>
    <property type="evidence" value="ECO:0007669"/>
    <property type="project" value="TreeGrafter"/>
</dbReference>
<gene>
    <name evidence="14" type="ordered locus">WS0271</name>
</gene>
<feature type="transmembrane region" description="Helical" evidence="13">
    <location>
        <begin position="242"/>
        <end position="264"/>
    </location>
</feature>
<dbReference type="GO" id="GO:0006824">
    <property type="term" value="P:cobalt ion transport"/>
    <property type="evidence" value="ECO:0007669"/>
    <property type="project" value="UniProtKB-KW"/>
</dbReference>
<evidence type="ECO:0000256" key="12">
    <source>
        <dbReference type="ARBA" id="ARBA00023285"/>
    </source>
</evidence>
<evidence type="ECO:0000256" key="2">
    <source>
        <dbReference type="ARBA" id="ARBA00004651"/>
    </source>
</evidence>
<feature type="transmembrane region" description="Helical" evidence="13">
    <location>
        <begin position="453"/>
        <end position="474"/>
    </location>
</feature>
<dbReference type="PANTHER" id="PTHR40659">
    <property type="entry name" value="NICKEL/COBALT EFFLUX SYSTEM RCNA"/>
    <property type="match status" value="1"/>
</dbReference>
<comment type="subcellular location">
    <subcellularLocation>
        <location evidence="2 13">Cell membrane</location>
        <topology evidence="2 13">Multi-pass membrane protein</topology>
    </subcellularLocation>
</comment>
<evidence type="ECO:0000256" key="4">
    <source>
        <dbReference type="ARBA" id="ARBA00022448"/>
    </source>
</evidence>
<accession>Q7MSN4</accession>
<dbReference type="GO" id="GO:0032025">
    <property type="term" value="P:response to cobalt ion"/>
    <property type="evidence" value="ECO:0007669"/>
    <property type="project" value="TreeGrafter"/>
</dbReference>
<evidence type="ECO:0000256" key="11">
    <source>
        <dbReference type="ARBA" id="ARBA00023136"/>
    </source>
</evidence>
<keyword evidence="10" id="KW-0921">Nickel transport</keyword>
<dbReference type="GO" id="GO:0046583">
    <property type="term" value="F:monoatomic cation efflux transmembrane transporter activity"/>
    <property type="evidence" value="ECO:0007669"/>
    <property type="project" value="TreeGrafter"/>
</dbReference>
<evidence type="ECO:0000313" key="14">
    <source>
        <dbReference type="EMBL" id="CAE09424.1"/>
    </source>
</evidence>
<evidence type="ECO:0000256" key="5">
    <source>
        <dbReference type="ARBA" id="ARBA00022475"/>
    </source>
</evidence>
<dbReference type="Pfam" id="PF03824">
    <property type="entry name" value="NicO"/>
    <property type="match status" value="1"/>
</dbReference>
<dbReference type="InterPro" id="IPR010412">
    <property type="entry name" value="DUF1007"/>
</dbReference>
<keyword evidence="8 13" id="KW-1133">Transmembrane helix</keyword>
<keyword evidence="15" id="KW-1185">Reference proteome</keyword>
<keyword evidence="3" id="KW-0171">Cobalt transport</keyword>
<evidence type="ECO:0000256" key="3">
    <source>
        <dbReference type="ARBA" id="ARBA00022426"/>
    </source>
</evidence>
<keyword evidence="5" id="KW-1003">Cell membrane</keyword>
<evidence type="ECO:0000256" key="13">
    <source>
        <dbReference type="RuleBase" id="RU362101"/>
    </source>
</evidence>
<sequence>MRYFKWLLGLILLGMFSGLYACALCQLYTPKIDVEVIVRGEASQTQGMEVVWRFSEEFSREIALLYGSSKKRELGERELARVKGVLLDYLTPRAYLTTLTMDDGLEIKELKPTPQNPRLFLEGNRVLFSYTLSFVQAIRPLDTISMVLEDREGFFDFSISNVQLAWNPQMSWSENRYNNLLFITQITPIKEQILEVKPLMDEPKELPKRASKVSFEWNLQSILAVFQLRLKELLEKSHQGEIMAGILPLLLFSFLYGALHAAGPGHGKMLVGSYFFGVRQNRAKALFIALAIGVIHTFSAFLMTLALYYFFELFFKEFLDNFLFYATKFSALIIISIALYLLYRKLGALKRLFFGKPKGKQCVAFFVHPPSCTCGGCSDRSKSTDVGVVLGASLVPCPGTVTIFIFTMALGEYGVGFLAAFCMSMGMSLVIFGAASLGRGLKKGVERYTERAILLGECLGVAVMLFLGVSLLVAM</sequence>
<evidence type="ECO:0000313" key="15">
    <source>
        <dbReference type="Proteomes" id="UP000000422"/>
    </source>
</evidence>
<dbReference type="KEGG" id="wsu:WS0271"/>
<dbReference type="HOGENOM" id="CLU_573339_0_0_7"/>
<keyword evidence="12" id="KW-0170">Cobalt</keyword>
<keyword evidence="7 13" id="KW-0812">Transmembrane</keyword>
<evidence type="ECO:0000256" key="9">
    <source>
        <dbReference type="ARBA" id="ARBA00023065"/>
    </source>
</evidence>
<dbReference type="PROSITE" id="PS51257">
    <property type="entry name" value="PROKAR_LIPOPROTEIN"/>
    <property type="match status" value="1"/>
</dbReference>